<dbReference type="PROSITE" id="PS51444">
    <property type="entry name" value="FH2"/>
    <property type="match status" value="1"/>
</dbReference>
<dbReference type="SUPFAM" id="SSF101447">
    <property type="entry name" value="Formin homology 2 domain (FH2 domain)"/>
    <property type="match status" value="1"/>
</dbReference>
<comment type="caution">
    <text evidence="2">The sequence shown here is derived from an EMBL/GenBank/DDBJ whole genome shotgun (WGS) entry which is preliminary data.</text>
</comment>
<gene>
    <name evidence="2" type="primary">DIAPH1_2</name>
    <name evidence="2" type="ORF">OS493_011634</name>
</gene>
<feature type="domain" description="FH2" evidence="1">
    <location>
        <begin position="1"/>
        <end position="325"/>
    </location>
</feature>
<dbReference type="PANTHER" id="PTHR45691:SF6">
    <property type="entry name" value="PROTEIN DIAPHANOUS"/>
    <property type="match status" value="1"/>
</dbReference>
<dbReference type="Gene3D" id="6.10.30.30">
    <property type="match status" value="1"/>
</dbReference>
<keyword evidence="3" id="KW-1185">Reference proteome</keyword>
<evidence type="ECO:0000259" key="1">
    <source>
        <dbReference type="PROSITE" id="PS51444"/>
    </source>
</evidence>
<protein>
    <submittedName>
        <fullName evidence="2">Protein diaphanous 1</fullName>
    </submittedName>
</protein>
<dbReference type="InterPro" id="IPR015425">
    <property type="entry name" value="FH2_Formin"/>
</dbReference>
<dbReference type="Gene3D" id="1.20.58.2220">
    <property type="entry name" value="Formin, FH2 domain"/>
    <property type="match status" value="1"/>
</dbReference>
<dbReference type="InterPro" id="IPR042201">
    <property type="entry name" value="FH2_Formin_sf"/>
</dbReference>
<dbReference type="GO" id="GO:0005884">
    <property type="term" value="C:actin filament"/>
    <property type="evidence" value="ECO:0007669"/>
    <property type="project" value="TreeGrafter"/>
</dbReference>
<dbReference type="GO" id="GO:0030041">
    <property type="term" value="P:actin filament polymerization"/>
    <property type="evidence" value="ECO:0007669"/>
    <property type="project" value="TreeGrafter"/>
</dbReference>
<evidence type="ECO:0000313" key="3">
    <source>
        <dbReference type="Proteomes" id="UP001163046"/>
    </source>
</evidence>
<dbReference type="OrthoDB" id="1104827at2759"/>
<proteinExistence type="predicted"/>
<dbReference type="PANTHER" id="PTHR45691">
    <property type="entry name" value="PROTEIN DIAPHANOUS"/>
    <property type="match status" value="1"/>
</dbReference>
<dbReference type="EMBL" id="MU827306">
    <property type="protein sequence ID" value="KAJ7363346.1"/>
    <property type="molecule type" value="Genomic_DNA"/>
</dbReference>
<dbReference type="Proteomes" id="UP001163046">
    <property type="component" value="Unassembled WGS sequence"/>
</dbReference>
<accession>A0A9W9YQW7</accession>
<dbReference type="Pfam" id="PF02181">
    <property type="entry name" value="FH2"/>
    <property type="match status" value="1"/>
</dbReference>
<dbReference type="Gene3D" id="1.20.58.630">
    <property type="match status" value="1"/>
</dbReference>
<dbReference type="InterPro" id="IPR051412">
    <property type="entry name" value="Formin_Homology_Diaphanous_sf"/>
</dbReference>
<dbReference type="AlphaFoldDB" id="A0A9W9YQW7"/>
<organism evidence="2 3">
    <name type="scientific">Desmophyllum pertusum</name>
    <dbReference type="NCBI Taxonomy" id="174260"/>
    <lineage>
        <taxon>Eukaryota</taxon>
        <taxon>Metazoa</taxon>
        <taxon>Cnidaria</taxon>
        <taxon>Anthozoa</taxon>
        <taxon>Hexacorallia</taxon>
        <taxon>Scleractinia</taxon>
        <taxon>Caryophylliina</taxon>
        <taxon>Caryophylliidae</taxon>
        <taxon>Desmophyllum</taxon>
    </lineage>
</organism>
<reference evidence="2" key="1">
    <citation type="submission" date="2023-01" db="EMBL/GenBank/DDBJ databases">
        <title>Genome assembly of the deep-sea coral Lophelia pertusa.</title>
        <authorList>
            <person name="Herrera S."/>
            <person name="Cordes E."/>
        </authorList>
    </citation>
    <scope>NUCLEOTIDE SEQUENCE</scope>
    <source>
        <strain evidence="2">USNM1676648</strain>
        <tissue evidence="2">Polyp</tissue>
    </source>
</reference>
<sequence>MNQHEELQRNTFWAKAKEDKLEKPGLFDELTKTFAAKGAPQKKESGEGLEKKAATKKKGKDLKIIDPKSAQNLSIFLGSLKLPHREVKKLILNCDQKVLTESAITSLLKYLPSTEQMQQLGNMKDNIDDLSDPEQFACLLSSIKKLEQRLNMILFKMKFPEDMQDIKPNVVNATAACREVKTSHKFSKFLELVLLMGNFMNAGSRNEGSMGFEMNYLTKLSSTKSMDGQLTLVHFLEDMIETKYPEISGFENELTHVEQAARVSDDLLQKSITTMQGNLKKLEKELETYKPLNDPEDQFLAVMKISFKYPATVLDSHSASLHPGV</sequence>
<dbReference type="SMART" id="SM00498">
    <property type="entry name" value="FH2"/>
    <property type="match status" value="1"/>
</dbReference>
<name>A0A9W9YQW7_9CNID</name>
<evidence type="ECO:0000313" key="2">
    <source>
        <dbReference type="EMBL" id="KAJ7363346.1"/>
    </source>
</evidence>